<dbReference type="AlphaFoldDB" id="A0A7S0RMX4"/>
<dbReference type="Pfam" id="PF01370">
    <property type="entry name" value="Epimerase"/>
    <property type="match status" value="1"/>
</dbReference>
<evidence type="ECO:0000256" key="1">
    <source>
        <dbReference type="ARBA" id="ARBA00023002"/>
    </source>
</evidence>
<name>A0A7S0RMX4_9CHLO</name>
<protein>
    <recommendedName>
        <fullName evidence="2">NAD-dependent epimerase/dehydratase domain-containing protein</fullName>
    </recommendedName>
</protein>
<dbReference type="SUPFAM" id="SSF51735">
    <property type="entry name" value="NAD(P)-binding Rossmann-fold domains"/>
    <property type="match status" value="1"/>
</dbReference>
<dbReference type="GO" id="GO:0016616">
    <property type="term" value="F:oxidoreductase activity, acting on the CH-OH group of donors, NAD or NADP as acceptor"/>
    <property type="evidence" value="ECO:0007669"/>
    <property type="project" value="TreeGrafter"/>
</dbReference>
<organism evidence="3">
    <name type="scientific">Chlamydomonas leiostraca</name>
    <dbReference type="NCBI Taxonomy" id="1034604"/>
    <lineage>
        <taxon>Eukaryota</taxon>
        <taxon>Viridiplantae</taxon>
        <taxon>Chlorophyta</taxon>
        <taxon>core chlorophytes</taxon>
        <taxon>Chlorophyceae</taxon>
        <taxon>CS clade</taxon>
        <taxon>Chlamydomonadales</taxon>
        <taxon>Chlamydomonadaceae</taxon>
        <taxon>Chlamydomonas</taxon>
    </lineage>
</organism>
<evidence type="ECO:0000313" key="3">
    <source>
        <dbReference type="EMBL" id="CAD8682452.1"/>
    </source>
</evidence>
<dbReference type="PANTHER" id="PTHR10366:SF852">
    <property type="entry name" value="CINNAMOYL-COA REDUCTASE CAD2"/>
    <property type="match status" value="1"/>
</dbReference>
<accession>A0A7S0RMX4</accession>
<sequence>MAAHLERVPLFPVEKDCPESVVCITGATGYIAGTLVERLLLSGHTVHATIRDPSRASHLQALPGAAQRLKLFKCDLREPSSFDAAVAGCSVVFHTASPFTVNVPAGQVQERLLQPAVRGTEAVLGAASRAGCVRRVVLTSSVAAVYGDAWDRGRGHVFTEEDWNESCSEASMPYSYSKACAERRAWEVCAEQQGPAKWDLVAICPALVLGPPVSPRADGESVELVAKICQGDFWPACPRMGFGVNDVRVVAAAHCLAAWTPHASGRYIVVGHDVWFSEIAAATARAFPGRVPKPLLPAPTPLVYLVSPAMGVPRDVVRRCFGKLPLHSSARTSQDLGLRCGCVSLQDTMADMVTAMAKHGVVRAVPAPGPRGVRIFLLEAAKRALFDWPAQKLLLTTVSVALVAVLLAR</sequence>
<dbReference type="InterPro" id="IPR036291">
    <property type="entry name" value="NAD(P)-bd_dom_sf"/>
</dbReference>
<dbReference type="InterPro" id="IPR050425">
    <property type="entry name" value="NAD(P)_dehydrat-like"/>
</dbReference>
<gene>
    <name evidence="3" type="ORF">CLEI1391_LOCUS10689</name>
</gene>
<proteinExistence type="predicted"/>
<dbReference type="FunFam" id="3.40.50.720:FF:000085">
    <property type="entry name" value="Dihydroflavonol reductase"/>
    <property type="match status" value="1"/>
</dbReference>
<keyword evidence="1" id="KW-0560">Oxidoreductase</keyword>
<feature type="domain" description="NAD-dependent epimerase/dehydratase" evidence="2">
    <location>
        <begin position="22"/>
        <end position="212"/>
    </location>
</feature>
<dbReference type="EMBL" id="HBFB01019050">
    <property type="protein sequence ID" value="CAD8682452.1"/>
    <property type="molecule type" value="Transcribed_RNA"/>
</dbReference>
<dbReference type="Gene3D" id="3.40.50.720">
    <property type="entry name" value="NAD(P)-binding Rossmann-like Domain"/>
    <property type="match status" value="1"/>
</dbReference>
<evidence type="ECO:0000259" key="2">
    <source>
        <dbReference type="Pfam" id="PF01370"/>
    </source>
</evidence>
<reference evidence="3" key="1">
    <citation type="submission" date="2021-01" db="EMBL/GenBank/DDBJ databases">
        <authorList>
            <person name="Corre E."/>
            <person name="Pelletier E."/>
            <person name="Niang G."/>
            <person name="Scheremetjew M."/>
            <person name="Finn R."/>
            <person name="Kale V."/>
            <person name="Holt S."/>
            <person name="Cochrane G."/>
            <person name="Meng A."/>
            <person name="Brown T."/>
            <person name="Cohen L."/>
        </authorList>
    </citation>
    <scope>NUCLEOTIDE SEQUENCE</scope>
    <source>
        <strain evidence="3">SAG 11-49</strain>
    </source>
</reference>
<dbReference type="InterPro" id="IPR001509">
    <property type="entry name" value="Epimerase_deHydtase"/>
</dbReference>
<dbReference type="PANTHER" id="PTHR10366">
    <property type="entry name" value="NAD DEPENDENT EPIMERASE/DEHYDRATASE"/>
    <property type="match status" value="1"/>
</dbReference>